<gene>
    <name evidence="2" type="ORF">KHM83_01110</name>
</gene>
<keyword evidence="3" id="KW-1185">Reference proteome</keyword>
<dbReference type="Proteomes" id="UP000746471">
    <property type="component" value="Unassembled WGS sequence"/>
</dbReference>
<evidence type="ECO:0000313" key="3">
    <source>
        <dbReference type="Proteomes" id="UP000746471"/>
    </source>
</evidence>
<evidence type="ECO:0000313" key="2">
    <source>
        <dbReference type="EMBL" id="MBS7525268.1"/>
    </source>
</evidence>
<proteinExistence type="predicted"/>
<dbReference type="Pfam" id="PF00882">
    <property type="entry name" value="Zn_dep_PLPC"/>
    <property type="match status" value="1"/>
</dbReference>
<protein>
    <submittedName>
        <fullName evidence="2">Zinc dependent phospholipase C family protein</fullName>
    </submittedName>
</protein>
<reference evidence="2 3" key="1">
    <citation type="submission" date="2021-05" db="EMBL/GenBank/DDBJ databases">
        <title>Fusibacter ferrireducens sp. nov., an anaerobic, sulfur- and Fe-reducing bacterium isolated from the mangrove sediment.</title>
        <authorList>
            <person name="Qiu D."/>
        </authorList>
    </citation>
    <scope>NUCLEOTIDE SEQUENCE [LARGE SCALE GENOMIC DNA]</scope>
    <source>
        <strain evidence="2 3">DSM 12116</strain>
    </source>
</reference>
<feature type="domain" description="Phospholipase C/D" evidence="1">
    <location>
        <begin position="5"/>
        <end position="124"/>
    </location>
</feature>
<organism evidence="2 3">
    <name type="scientific">Fusibacter paucivorans</name>
    <dbReference type="NCBI Taxonomy" id="76009"/>
    <lineage>
        <taxon>Bacteria</taxon>
        <taxon>Bacillati</taxon>
        <taxon>Bacillota</taxon>
        <taxon>Clostridia</taxon>
        <taxon>Eubacteriales</taxon>
        <taxon>Eubacteriales Family XII. Incertae Sedis</taxon>
        <taxon>Fusibacter</taxon>
    </lineage>
</organism>
<dbReference type="InterPro" id="IPR029002">
    <property type="entry name" value="PLPC/GPLD1"/>
</dbReference>
<evidence type="ECO:0000259" key="1">
    <source>
        <dbReference type="Pfam" id="PF00882"/>
    </source>
</evidence>
<name>A0ABS5PJM6_9FIRM</name>
<dbReference type="RefSeq" id="WP_213235050.1">
    <property type="nucleotide sequence ID" value="NZ_JAHBCL010000001.1"/>
</dbReference>
<sequence>MVVFTHIKIGQYYIKQMKKRRPSFKIDRFAFIYGNIKPDISKMANLKHHFEETFTVFYENMLTAQNTALTRRERSLALGISCHFLCDYFCKYHAKQPYIKANIMAHLFYEFKLHFAIQAQIKNDRSLSIVEAWLENGDTLFLGYSPETVKCHLMDRIAFYKQHPETYQTDIAFAFSTIKQLMGELMIEKTEEVYDAHRDFYGYIPSAS</sequence>
<dbReference type="EMBL" id="JAHBCL010000001">
    <property type="protein sequence ID" value="MBS7525268.1"/>
    <property type="molecule type" value="Genomic_DNA"/>
</dbReference>
<accession>A0ABS5PJM6</accession>
<comment type="caution">
    <text evidence="2">The sequence shown here is derived from an EMBL/GenBank/DDBJ whole genome shotgun (WGS) entry which is preliminary data.</text>
</comment>